<accession>A0A0P1F082</accession>
<gene>
    <name evidence="1" type="ORF">THS5294_02174</name>
</gene>
<dbReference type="AlphaFoldDB" id="A0A0P1F082"/>
<reference evidence="1 2" key="1">
    <citation type="submission" date="2015-09" db="EMBL/GenBank/DDBJ databases">
        <authorList>
            <consortium name="Swine Surveillance"/>
        </authorList>
    </citation>
    <scope>NUCLEOTIDE SEQUENCE [LARGE SCALE GENOMIC DNA]</scope>
    <source>
        <strain evidence="1 2">CECT 5294</strain>
    </source>
</reference>
<organism evidence="1 2">
    <name type="scientific">Thalassobacter stenotrophicus</name>
    <dbReference type="NCBI Taxonomy" id="266809"/>
    <lineage>
        <taxon>Bacteria</taxon>
        <taxon>Pseudomonadati</taxon>
        <taxon>Pseudomonadota</taxon>
        <taxon>Alphaproteobacteria</taxon>
        <taxon>Rhodobacterales</taxon>
        <taxon>Roseobacteraceae</taxon>
        <taxon>Thalassobacter</taxon>
    </lineage>
</organism>
<dbReference type="Pfam" id="PF20346">
    <property type="entry name" value="DUF6641"/>
    <property type="match status" value="1"/>
</dbReference>
<name>A0A0P1F082_9RHOB</name>
<dbReference type="EMBL" id="CYRX01000031">
    <property type="protein sequence ID" value="CUH60878.1"/>
    <property type="molecule type" value="Genomic_DNA"/>
</dbReference>
<evidence type="ECO:0000313" key="2">
    <source>
        <dbReference type="Proteomes" id="UP000051298"/>
    </source>
</evidence>
<dbReference type="InterPro" id="IPR046581">
    <property type="entry name" value="DUF6641"/>
</dbReference>
<protein>
    <submittedName>
        <fullName evidence="1">Uncharacterized protein</fullName>
    </submittedName>
</protein>
<proteinExistence type="predicted"/>
<sequence length="143" mass="16197">MTVLDTLNFVAFNPLQNNNPIAVRRRKLIAKIDEQIQLAANKDYTPTQQKWVTDEHGNQRKVEVAKRVKRWWSASVDGKINLVVRYGSKPLEFAKGKNAIELASEAEVADVLAKVREAAELGELDALIEKQAQFGRRVTQKNK</sequence>
<evidence type="ECO:0000313" key="1">
    <source>
        <dbReference type="EMBL" id="CUH60878.1"/>
    </source>
</evidence>
<dbReference type="Proteomes" id="UP000051298">
    <property type="component" value="Unassembled WGS sequence"/>
</dbReference>